<dbReference type="PANTHER" id="PTHR43723">
    <property type="entry name" value="COBALT TRANSPORT PROTEIN CBIQ"/>
    <property type="match status" value="1"/>
</dbReference>
<dbReference type="GO" id="GO:0043190">
    <property type="term" value="C:ATP-binding cassette (ABC) transporter complex"/>
    <property type="evidence" value="ECO:0007669"/>
    <property type="project" value="InterPro"/>
</dbReference>
<protein>
    <submittedName>
        <fullName evidence="7">Cobalt ECF transporter T component CbiQ</fullName>
    </submittedName>
</protein>
<keyword evidence="4 6" id="KW-1133">Transmembrane helix</keyword>
<dbReference type="EMBL" id="AP025628">
    <property type="protein sequence ID" value="BDG59285.1"/>
    <property type="molecule type" value="Genomic_DNA"/>
</dbReference>
<name>A0AA35G708_9FIRM</name>
<keyword evidence="5 6" id="KW-0472">Membrane</keyword>
<dbReference type="Pfam" id="PF02361">
    <property type="entry name" value="CbiQ"/>
    <property type="match status" value="1"/>
</dbReference>
<feature type="transmembrane region" description="Helical" evidence="6">
    <location>
        <begin position="115"/>
        <end position="134"/>
    </location>
</feature>
<evidence type="ECO:0000313" key="7">
    <source>
        <dbReference type="EMBL" id="BDG59285.1"/>
    </source>
</evidence>
<organism evidence="7 8">
    <name type="scientific">Caldinitratiruptor microaerophilus</name>
    <dbReference type="NCBI Taxonomy" id="671077"/>
    <lineage>
        <taxon>Bacteria</taxon>
        <taxon>Bacillati</taxon>
        <taxon>Bacillota</taxon>
        <taxon>Clostridia</taxon>
        <taxon>Eubacteriales</taxon>
        <taxon>Symbiobacteriaceae</taxon>
        <taxon>Caldinitratiruptor</taxon>
    </lineage>
</organism>
<dbReference type="InterPro" id="IPR003339">
    <property type="entry name" value="ABC/ECF_trnsptr_transmembrane"/>
</dbReference>
<dbReference type="GO" id="GO:0006824">
    <property type="term" value="P:cobalt ion transport"/>
    <property type="evidence" value="ECO:0007669"/>
    <property type="project" value="InterPro"/>
</dbReference>
<evidence type="ECO:0000256" key="1">
    <source>
        <dbReference type="ARBA" id="ARBA00004651"/>
    </source>
</evidence>
<gene>
    <name evidence="7" type="ORF">caldi_03750</name>
</gene>
<proteinExistence type="predicted"/>
<evidence type="ECO:0000256" key="4">
    <source>
        <dbReference type="ARBA" id="ARBA00022989"/>
    </source>
</evidence>
<evidence type="ECO:0000256" key="3">
    <source>
        <dbReference type="ARBA" id="ARBA00022692"/>
    </source>
</evidence>
<dbReference type="RefSeq" id="WP_264843410.1">
    <property type="nucleotide sequence ID" value="NZ_AP025628.1"/>
</dbReference>
<evidence type="ECO:0000256" key="2">
    <source>
        <dbReference type="ARBA" id="ARBA00022475"/>
    </source>
</evidence>
<keyword evidence="8" id="KW-1185">Reference proteome</keyword>
<evidence type="ECO:0000256" key="6">
    <source>
        <dbReference type="SAM" id="Phobius"/>
    </source>
</evidence>
<dbReference type="AlphaFoldDB" id="A0AA35G708"/>
<sequence>MYTIDRWAYANRWRCRHPVEKLTLAAGMLLLSLTVPPWPGGMLILAVMAVTTVGLAGIPLRVHLRVLRVPAGFALTGAAAMLFRIAAKPEGGWRLALAPGGTAAAAAVLLRSLAALACLSFLALTTPVVEFVPLFRRWRLPPAVLDLVLLVYRFLHVLTDRARAARTAQASRLGHAGIRHAYRSLGLLAASLFPRALERARRLEHGLAARGFQGDLHVLLPQREISIAALAGILLLEIALGLLSAALRG</sequence>
<dbReference type="InterPro" id="IPR012809">
    <property type="entry name" value="ECF_CbiQ"/>
</dbReference>
<dbReference type="InterPro" id="IPR052770">
    <property type="entry name" value="Cobalt_transport_CbiQ"/>
</dbReference>
<feature type="transmembrane region" description="Helical" evidence="6">
    <location>
        <begin position="67"/>
        <end position="87"/>
    </location>
</feature>
<dbReference type="Proteomes" id="UP001163687">
    <property type="component" value="Chromosome"/>
</dbReference>
<keyword evidence="2" id="KW-1003">Cell membrane</keyword>
<dbReference type="CDD" id="cd16914">
    <property type="entry name" value="EcfT"/>
    <property type="match status" value="1"/>
</dbReference>
<dbReference type="KEGG" id="cmic:caldi_03750"/>
<feature type="transmembrane region" description="Helical" evidence="6">
    <location>
        <begin position="225"/>
        <end position="247"/>
    </location>
</feature>
<evidence type="ECO:0000313" key="8">
    <source>
        <dbReference type="Proteomes" id="UP001163687"/>
    </source>
</evidence>
<comment type="subcellular location">
    <subcellularLocation>
        <location evidence="1">Cell membrane</location>
        <topology evidence="1">Multi-pass membrane protein</topology>
    </subcellularLocation>
</comment>
<accession>A0AA35G708</accession>
<dbReference type="NCBIfam" id="TIGR02454">
    <property type="entry name" value="ECF_T_CbiQ"/>
    <property type="match status" value="1"/>
</dbReference>
<evidence type="ECO:0000256" key="5">
    <source>
        <dbReference type="ARBA" id="ARBA00023136"/>
    </source>
</evidence>
<reference evidence="7" key="1">
    <citation type="submission" date="2022-03" db="EMBL/GenBank/DDBJ databases">
        <title>Complete genome sequence of Caldinitratiruptor microaerophilus.</title>
        <authorList>
            <person name="Mukaiyama R."/>
            <person name="Nishiyama T."/>
            <person name="Ueda K."/>
        </authorList>
    </citation>
    <scope>NUCLEOTIDE SEQUENCE</scope>
    <source>
        <strain evidence="7">JCM 16183</strain>
    </source>
</reference>
<dbReference type="PANTHER" id="PTHR43723:SF1">
    <property type="entry name" value="COBALT TRANSPORT PROTEIN CBIQ"/>
    <property type="match status" value="1"/>
</dbReference>
<keyword evidence="3 6" id="KW-0812">Transmembrane</keyword>
<feature type="transmembrane region" description="Helical" evidence="6">
    <location>
        <begin position="38"/>
        <end position="60"/>
    </location>
</feature>